<evidence type="ECO:0000256" key="1">
    <source>
        <dbReference type="SAM" id="MobiDB-lite"/>
    </source>
</evidence>
<evidence type="ECO:0000313" key="3">
    <source>
        <dbReference type="Proteomes" id="UP000593561"/>
    </source>
</evidence>
<dbReference type="EMBL" id="JABFAC010248436">
    <property type="protein sequence ID" value="MBA0637433.1"/>
    <property type="molecule type" value="Genomic_DNA"/>
</dbReference>
<proteinExistence type="predicted"/>
<name>A0A7J8TH13_GOSDV</name>
<feature type="compositionally biased region" description="Basic and acidic residues" evidence="1">
    <location>
        <begin position="42"/>
        <end position="59"/>
    </location>
</feature>
<gene>
    <name evidence="2" type="ORF">Godav_028888</name>
</gene>
<comment type="caution">
    <text evidence="2">The sequence shown here is derived from an EMBL/GenBank/DDBJ whole genome shotgun (WGS) entry which is preliminary data.</text>
</comment>
<evidence type="ECO:0000313" key="2">
    <source>
        <dbReference type="EMBL" id="MBA0637433.1"/>
    </source>
</evidence>
<dbReference type="Proteomes" id="UP000593561">
    <property type="component" value="Unassembled WGS sequence"/>
</dbReference>
<protein>
    <submittedName>
        <fullName evidence="2">Uncharacterized protein</fullName>
    </submittedName>
</protein>
<reference evidence="2 3" key="1">
    <citation type="journal article" date="2019" name="Genome Biol. Evol.">
        <title>Insights into the evolution of the New World diploid cottons (Gossypium, subgenus Houzingenia) based on genome sequencing.</title>
        <authorList>
            <person name="Grover C.E."/>
            <person name="Arick M.A. 2nd"/>
            <person name="Thrash A."/>
            <person name="Conover J.L."/>
            <person name="Sanders W.S."/>
            <person name="Peterson D.G."/>
            <person name="Frelichowski J.E."/>
            <person name="Scheffler J.A."/>
            <person name="Scheffler B.E."/>
            <person name="Wendel J.F."/>
        </authorList>
    </citation>
    <scope>NUCLEOTIDE SEQUENCE [LARGE SCALE GENOMIC DNA]</scope>
    <source>
        <strain evidence="2">27</strain>
        <tissue evidence="2">Leaf</tissue>
    </source>
</reference>
<sequence length="147" mass="16614">MQDQLQQQIKEQLEKIQQNLMDKMTESQGSMMTELTRLLTNGKDKGKSPVANIEEKGDEGPLYPPGFTHSHAQPQVEFYPRKSSVTIKPQQFQADVLRSMNYQAGSGSSPENNLVNPVVPNFDGSGLRRNSKQWKLLRDVMGLLLRI</sequence>
<accession>A0A7J8TH13</accession>
<feature type="region of interest" description="Disordered" evidence="1">
    <location>
        <begin position="39"/>
        <end position="72"/>
    </location>
</feature>
<keyword evidence="3" id="KW-1185">Reference proteome</keyword>
<dbReference type="AlphaFoldDB" id="A0A7J8TH13"/>
<organism evidence="2 3">
    <name type="scientific">Gossypium davidsonii</name>
    <name type="common">Davidson's cotton</name>
    <name type="synonym">Gossypium klotzschianum subsp. davidsonii</name>
    <dbReference type="NCBI Taxonomy" id="34287"/>
    <lineage>
        <taxon>Eukaryota</taxon>
        <taxon>Viridiplantae</taxon>
        <taxon>Streptophyta</taxon>
        <taxon>Embryophyta</taxon>
        <taxon>Tracheophyta</taxon>
        <taxon>Spermatophyta</taxon>
        <taxon>Magnoliopsida</taxon>
        <taxon>eudicotyledons</taxon>
        <taxon>Gunneridae</taxon>
        <taxon>Pentapetalae</taxon>
        <taxon>rosids</taxon>
        <taxon>malvids</taxon>
        <taxon>Malvales</taxon>
        <taxon>Malvaceae</taxon>
        <taxon>Malvoideae</taxon>
        <taxon>Gossypium</taxon>
    </lineage>
</organism>